<gene>
    <name evidence="1" type="ORF">AMEX_G2111</name>
</gene>
<evidence type="ECO:0000313" key="2">
    <source>
        <dbReference type="Proteomes" id="UP000752171"/>
    </source>
</evidence>
<dbReference type="EMBL" id="JAICCE010000001">
    <property type="protein sequence ID" value="KAG9283352.1"/>
    <property type="molecule type" value="Genomic_DNA"/>
</dbReference>
<proteinExistence type="predicted"/>
<evidence type="ECO:0000313" key="1">
    <source>
        <dbReference type="EMBL" id="KAG9283352.1"/>
    </source>
</evidence>
<dbReference type="Proteomes" id="UP000752171">
    <property type="component" value="Unassembled WGS sequence"/>
</dbReference>
<accession>A0A8T2MNK7</accession>
<protein>
    <submittedName>
        <fullName evidence="1">Uncharacterized protein</fullName>
    </submittedName>
</protein>
<comment type="caution">
    <text evidence="1">The sequence shown here is derived from an EMBL/GenBank/DDBJ whole genome shotgun (WGS) entry which is preliminary data.</text>
</comment>
<organism evidence="1 2">
    <name type="scientific">Astyanax mexicanus</name>
    <name type="common">Blind cave fish</name>
    <name type="synonym">Astyanax fasciatus mexicanus</name>
    <dbReference type="NCBI Taxonomy" id="7994"/>
    <lineage>
        <taxon>Eukaryota</taxon>
        <taxon>Metazoa</taxon>
        <taxon>Chordata</taxon>
        <taxon>Craniata</taxon>
        <taxon>Vertebrata</taxon>
        <taxon>Euteleostomi</taxon>
        <taxon>Actinopterygii</taxon>
        <taxon>Neopterygii</taxon>
        <taxon>Teleostei</taxon>
        <taxon>Ostariophysi</taxon>
        <taxon>Characiformes</taxon>
        <taxon>Characoidei</taxon>
        <taxon>Acestrorhamphidae</taxon>
        <taxon>Acestrorhamphinae</taxon>
        <taxon>Astyanax</taxon>
    </lineage>
</organism>
<name>A0A8T2MNK7_ASTMX</name>
<dbReference type="AlphaFoldDB" id="A0A8T2MNK7"/>
<reference evidence="1 2" key="1">
    <citation type="submission" date="2021-07" db="EMBL/GenBank/DDBJ databases">
        <authorList>
            <person name="Imarazene B."/>
            <person name="Zahm M."/>
            <person name="Klopp C."/>
            <person name="Cabau C."/>
            <person name="Beille S."/>
            <person name="Jouanno E."/>
            <person name="Castinel A."/>
            <person name="Lluch J."/>
            <person name="Gil L."/>
            <person name="Kuchtly C."/>
            <person name="Lopez Roques C."/>
            <person name="Donnadieu C."/>
            <person name="Parrinello H."/>
            <person name="Journot L."/>
            <person name="Du K."/>
            <person name="Schartl M."/>
            <person name="Retaux S."/>
            <person name="Guiguen Y."/>
        </authorList>
    </citation>
    <scope>NUCLEOTIDE SEQUENCE [LARGE SCALE GENOMIC DNA]</scope>
    <source>
        <strain evidence="1">Pach_M1</strain>
        <tissue evidence="1">Testis</tissue>
    </source>
</reference>
<sequence length="104" mass="10654">MILSKRIGMLAAGSLLCVVKPTEKALWGPTSPLMPCGPGIPVSPFAPLRPSGPGKPWGPILPGGPLSPASPRRPLIPSIPGTPAETPKVLSMLTTLICLTSILS</sequence>